<reference evidence="1 2" key="1">
    <citation type="submission" date="2017-01" db="EMBL/GenBank/DDBJ databases">
        <authorList>
            <person name="Varghese N."/>
            <person name="Submissions S."/>
        </authorList>
    </citation>
    <scope>NUCLEOTIDE SEQUENCE [LARGE SCALE GENOMIC DNA]</scope>
    <source>
        <strain evidence="1 2">DSM 18447</strain>
    </source>
</reference>
<dbReference type="GO" id="GO:0010411">
    <property type="term" value="P:xyloglucan metabolic process"/>
    <property type="evidence" value="ECO:0007669"/>
    <property type="project" value="TreeGrafter"/>
</dbReference>
<evidence type="ECO:0008006" key="3">
    <source>
        <dbReference type="Google" id="ProtNLM"/>
    </source>
</evidence>
<gene>
    <name evidence="1" type="ORF">SAMN05421772_10411</name>
</gene>
<organism evidence="1 2">
    <name type="scientific">Paracoccus saliphilus</name>
    <dbReference type="NCBI Taxonomy" id="405559"/>
    <lineage>
        <taxon>Bacteria</taxon>
        <taxon>Pseudomonadati</taxon>
        <taxon>Pseudomonadota</taxon>
        <taxon>Alphaproteobacteria</taxon>
        <taxon>Rhodobacterales</taxon>
        <taxon>Paracoccaceae</taxon>
        <taxon>Paracoccus</taxon>
    </lineage>
</organism>
<dbReference type="InterPro" id="IPR006311">
    <property type="entry name" value="TAT_signal"/>
</dbReference>
<dbReference type="Proteomes" id="UP000186216">
    <property type="component" value="Unassembled WGS sequence"/>
</dbReference>
<dbReference type="Gene3D" id="2.130.10.10">
    <property type="entry name" value="YVTN repeat-like/Quinoprotein amine dehydrogenase"/>
    <property type="match status" value="2"/>
</dbReference>
<dbReference type="PROSITE" id="PS51318">
    <property type="entry name" value="TAT"/>
    <property type="match status" value="1"/>
</dbReference>
<dbReference type="EMBL" id="FTOU01000004">
    <property type="protein sequence ID" value="SIS75224.1"/>
    <property type="molecule type" value="Genomic_DNA"/>
</dbReference>
<comment type="caution">
    <text evidence="1">The sequence shown here is derived from an EMBL/GenBank/DDBJ whole genome shotgun (WGS) entry which is preliminary data.</text>
</comment>
<protein>
    <recommendedName>
        <fullName evidence="3">Photosynthesis system II assembly factor Ycf48/Hcf136-like domain-containing protein</fullName>
    </recommendedName>
</protein>
<dbReference type="PANTHER" id="PTHR43739:SF5">
    <property type="entry name" value="EXO-ALPHA-SIALIDASE"/>
    <property type="match status" value="1"/>
</dbReference>
<name>A0AA45W3B3_9RHOB</name>
<evidence type="ECO:0000313" key="1">
    <source>
        <dbReference type="EMBL" id="SIS75224.1"/>
    </source>
</evidence>
<dbReference type="AlphaFoldDB" id="A0AA45W3B3"/>
<dbReference type="InterPro" id="IPR052025">
    <property type="entry name" value="Xyloglucanase_GH74"/>
</dbReference>
<evidence type="ECO:0000313" key="2">
    <source>
        <dbReference type="Proteomes" id="UP000186216"/>
    </source>
</evidence>
<dbReference type="SUPFAM" id="SSF110296">
    <property type="entry name" value="Oligoxyloglucan reducing end-specific cellobiohydrolase"/>
    <property type="match status" value="1"/>
</dbReference>
<dbReference type="PANTHER" id="PTHR43739">
    <property type="entry name" value="XYLOGLUCANASE (EUROFUNG)"/>
    <property type="match status" value="1"/>
</dbReference>
<dbReference type="InterPro" id="IPR015943">
    <property type="entry name" value="WD40/YVTN_repeat-like_dom_sf"/>
</dbReference>
<dbReference type="RefSeq" id="WP_272848064.1">
    <property type="nucleotide sequence ID" value="NZ_CP067140.1"/>
</dbReference>
<sequence>MSKIAYPGLSRRGFLAAGAGAWLTVAAKPLLAQATAPDPVLGFDGDDLLVASDRIRRYALTDGTPQNLSGPGIVQALATHPDRPGLVVAGLASGGVSISEDGGQTWETRATGLAEGAVDAIAIAAGNPDLLYAAVHGDGLWKSENAGGTWSLAMDRPWLEEAEHDLLTLASVDLETGMGGIWIYAGTEAGLTRVPDCFCRWQDVQPGNAMDALASGETPPAEFPLPKGEPVRALAAAPSAPGILYAALPSGLWMSADGGVVWSHLAEGSASAVAVHPGNADRLAAIMDGHLKLSRDGGANWVAIAAA</sequence>
<accession>A0AA45W3B3</accession>
<proteinExistence type="predicted"/>